<comment type="caution">
    <text evidence="2">The sequence shown here is derived from an EMBL/GenBank/DDBJ whole genome shotgun (WGS) entry which is preliminary data.</text>
</comment>
<feature type="compositionally biased region" description="Low complexity" evidence="1">
    <location>
        <begin position="1"/>
        <end position="44"/>
    </location>
</feature>
<dbReference type="AlphaFoldDB" id="A0A8H2XX48"/>
<dbReference type="EMBL" id="CAJMXA010000602">
    <property type="protein sequence ID" value="CAE6436897.1"/>
    <property type="molecule type" value="Genomic_DNA"/>
</dbReference>
<proteinExistence type="predicted"/>
<organism evidence="2 3">
    <name type="scientific">Rhizoctonia solani</name>
    <dbReference type="NCBI Taxonomy" id="456999"/>
    <lineage>
        <taxon>Eukaryota</taxon>
        <taxon>Fungi</taxon>
        <taxon>Dikarya</taxon>
        <taxon>Basidiomycota</taxon>
        <taxon>Agaricomycotina</taxon>
        <taxon>Agaricomycetes</taxon>
        <taxon>Cantharellales</taxon>
        <taxon>Ceratobasidiaceae</taxon>
        <taxon>Rhizoctonia</taxon>
    </lineage>
</organism>
<protein>
    <submittedName>
        <fullName evidence="2">Uncharacterized protein</fullName>
    </submittedName>
</protein>
<evidence type="ECO:0000313" key="2">
    <source>
        <dbReference type="EMBL" id="CAE6436897.1"/>
    </source>
</evidence>
<dbReference type="Proteomes" id="UP000663853">
    <property type="component" value="Unassembled WGS sequence"/>
</dbReference>
<evidence type="ECO:0000313" key="3">
    <source>
        <dbReference type="Proteomes" id="UP000663853"/>
    </source>
</evidence>
<sequence>MPKPSASASLGSSSNPYTPSAATSPSPRRSTSQTPSSPSGNGSSHAKITSSSSPQSRTRWKPPPDRARLILDIFLNYKSLPLEIIHIILNYASYYCRTHERRLGTISVNAPMFAQLFFSRSNGSLLYLRSPVLGHRPLQKIVFVMQHEVSFPWAESSSRTAGSPCAWFEAARYRRMGRRHSIPPPKLRFATAHPVSSEWEEVPNTREILRFDTGRNSTSLNYMNSTLVSGMQPGEKVGVLVIAGRGTNVKHVIREMVIYLFCSW</sequence>
<name>A0A8H2XX48_9AGAM</name>
<feature type="compositionally biased region" description="Polar residues" evidence="1">
    <location>
        <begin position="46"/>
        <end position="57"/>
    </location>
</feature>
<evidence type="ECO:0000256" key="1">
    <source>
        <dbReference type="SAM" id="MobiDB-lite"/>
    </source>
</evidence>
<gene>
    <name evidence="2" type="ORF">RDB_LOCUS31322</name>
</gene>
<accession>A0A8H2XX48</accession>
<reference evidence="2" key="1">
    <citation type="submission" date="2021-01" db="EMBL/GenBank/DDBJ databases">
        <authorList>
            <person name="Kaushik A."/>
        </authorList>
    </citation>
    <scope>NUCLEOTIDE SEQUENCE</scope>
    <source>
        <strain evidence="2">AG6-10EEA</strain>
    </source>
</reference>
<feature type="region of interest" description="Disordered" evidence="1">
    <location>
        <begin position="1"/>
        <end position="62"/>
    </location>
</feature>